<evidence type="ECO:0000256" key="1">
    <source>
        <dbReference type="ARBA" id="ARBA00038310"/>
    </source>
</evidence>
<reference evidence="3" key="1">
    <citation type="submission" date="2021-04" db="EMBL/GenBank/DDBJ databases">
        <title>Genomic sequence of Actinosynnema pretiosum subsp. pretiosum ATCC 31280 (C-14919).</title>
        <authorList>
            <person name="Bai L."/>
            <person name="Wang X."/>
            <person name="Xiao Y."/>
        </authorList>
    </citation>
    <scope>NUCLEOTIDE SEQUENCE</scope>
    <source>
        <strain evidence="3">ATCC 31280</strain>
    </source>
</reference>
<dbReference type="SUPFAM" id="SSF51556">
    <property type="entry name" value="Metallo-dependent hydrolases"/>
    <property type="match status" value="1"/>
</dbReference>
<dbReference type="AlphaFoldDB" id="A0AA45R3Q6"/>
<dbReference type="InterPro" id="IPR032466">
    <property type="entry name" value="Metal_Hydrolase"/>
</dbReference>
<evidence type="ECO:0000313" key="4">
    <source>
        <dbReference type="Proteomes" id="UP000677152"/>
    </source>
</evidence>
<accession>A0AA45R3Q6</accession>
<proteinExistence type="inferred from homology"/>
<dbReference type="PANTHER" id="PTHR43569:SF2">
    <property type="entry name" value="AMIDOHYDROLASE-RELATED DOMAIN-CONTAINING PROTEIN"/>
    <property type="match status" value="1"/>
</dbReference>
<feature type="domain" description="Amidohydrolase-related" evidence="2">
    <location>
        <begin position="5"/>
        <end position="280"/>
    </location>
</feature>
<dbReference type="EMBL" id="CP073249">
    <property type="protein sequence ID" value="QUF03825.1"/>
    <property type="molecule type" value="Genomic_DNA"/>
</dbReference>
<dbReference type="Gene3D" id="3.20.20.140">
    <property type="entry name" value="Metal-dependent hydrolases"/>
    <property type="match status" value="1"/>
</dbReference>
<dbReference type="PANTHER" id="PTHR43569">
    <property type="entry name" value="AMIDOHYDROLASE"/>
    <property type="match status" value="1"/>
</dbReference>
<gene>
    <name evidence="3" type="ORF">KCV87_31410</name>
</gene>
<dbReference type="Proteomes" id="UP000677152">
    <property type="component" value="Chromosome"/>
</dbReference>
<evidence type="ECO:0000313" key="3">
    <source>
        <dbReference type="EMBL" id="QUF03825.1"/>
    </source>
</evidence>
<protein>
    <submittedName>
        <fullName evidence="3">Amidohydrolase</fullName>
    </submittedName>
</protein>
<name>A0AA45R3Q6_9PSEU</name>
<dbReference type="InterPro" id="IPR052350">
    <property type="entry name" value="Metallo-dep_Lactonases"/>
</dbReference>
<dbReference type="InterPro" id="IPR006680">
    <property type="entry name" value="Amidohydro-rel"/>
</dbReference>
<evidence type="ECO:0000259" key="2">
    <source>
        <dbReference type="Pfam" id="PF04909"/>
    </source>
</evidence>
<dbReference type="GO" id="GO:0016787">
    <property type="term" value="F:hydrolase activity"/>
    <property type="evidence" value="ECO:0007669"/>
    <property type="project" value="InterPro"/>
</dbReference>
<organism evidence="3 4">
    <name type="scientific">Actinosynnema pretiosum subsp. pretiosum</name>
    <dbReference type="NCBI Taxonomy" id="103721"/>
    <lineage>
        <taxon>Bacteria</taxon>
        <taxon>Bacillati</taxon>
        <taxon>Actinomycetota</taxon>
        <taxon>Actinomycetes</taxon>
        <taxon>Pseudonocardiales</taxon>
        <taxon>Pseudonocardiaceae</taxon>
        <taxon>Actinosynnema</taxon>
    </lineage>
</organism>
<dbReference type="Pfam" id="PF04909">
    <property type="entry name" value="Amidohydro_2"/>
    <property type="match status" value="1"/>
</dbReference>
<comment type="similarity">
    <text evidence="1">Belongs to the metallo-dependent hydrolases superfamily.</text>
</comment>
<sequence length="285" mass="30367">MMEVVDAHLHLPSPRLDWPHGEASRRDLQAELLLAQLDAAGVDAAVLVAVPGVAPVDECLEIAARHPDRVAVIAPWEGGEVSKEGEAPEGVLGVRLVLSWPPENAERLRSGGYDGLFDAAERRGVPVSVLAGGLLPEIGELARARPSLRLVVDHLGLDQPPYLPAGDPPWGGLPDLLALAGLENVAVKLSGAPTLSTGPYPYRDVWPHLDRVLSAFGADRCLWGSDAHRVSGRLRGFPPVPPYQGQHSHAQALHHLLDRSGLGDAERAALFGGTARRVLGWPARP</sequence>